<evidence type="ECO:0000256" key="1">
    <source>
        <dbReference type="SAM" id="Coils"/>
    </source>
</evidence>
<proteinExistence type="predicted"/>
<dbReference type="EMBL" id="JBICYV010000008">
    <property type="protein sequence ID" value="MFG3012404.1"/>
    <property type="molecule type" value="Genomic_DNA"/>
</dbReference>
<sequence length="117" mass="13095">MSGLPKQGADAGGDLGNEVEGYLLWQARIAEAERRAREFTGPLDWMTTAQREQIEQHYVADSLQRAKADLERIAARCVSLRAEYEQRYQELRRRCLGVTLAVCAGVTTAMAALLRLL</sequence>
<keyword evidence="4" id="KW-1185">Reference proteome</keyword>
<name>A0ABW7B5F3_9ACTN</name>
<keyword evidence="2" id="KW-0472">Membrane</keyword>
<keyword evidence="2" id="KW-0812">Transmembrane</keyword>
<dbReference type="RefSeq" id="WP_392818388.1">
    <property type="nucleotide sequence ID" value="NZ_JBICYV010000008.1"/>
</dbReference>
<feature type="transmembrane region" description="Helical" evidence="2">
    <location>
        <begin position="95"/>
        <end position="114"/>
    </location>
</feature>
<comment type="caution">
    <text evidence="3">The sequence shown here is derived from an EMBL/GenBank/DDBJ whole genome shotgun (WGS) entry which is preliminary data.</text>
</comment>
<evidence type="ECO:0000313" key="4">
    <source>
        <dbReference type="Proteomes" id="UP001604267"/>
    </source>
</evidence>
<feature type="coiled-coil region" evidence="1">
    <location>
        <begin position="63"/>
        <end position="94"/>
    </location>
</feature>
<protein>
    <submittedName>
        <fullName evidence="3">Cytochrome C oxidase subunit I</fullName>
    </submittedName>
</protein>
<accession>A0ABW7B5F3</accession>
<evidence type="ECO:0000313" key="3">
    <source>
        <dbReference type="EMBL" id="MFG3012404.1"/>
    </source>
</evidence>
<reference evidence="3 4" key="1">
    <citation type="submission" date="2024-10" db="EMBL/GenBank/DDBJ databases">
        <title>The Natural Products Discovery Center: Release of the First 8490 Sequenced Strains for Exploring Actinobacteria Biosynthetic Diversity.</title>
        <authorList>
            <person name="Kalkreuter E."/>
            <person name="Kautsar S.A."/>
            <person name="Yang D."/>
            <person name="Bader C.D."/>
            <person name="Teijaro C.N."/>
            <person name="Fluegel L."/>
            <person name="Davis C.M."/>
            <person name="Simpson J.R."/>
            <person name="Lauterbach L."/>
            <person name="Steele A.D."/>
            <person name="Gui C."/>
            <person name="Meng S."/>
            <person name="Li G."/>
            <person name="Viehrig K."/>
            <person name="Ye F."/>
            <person name="Su P."/>
            <person name="Kiefer A.F."/>
            <person name="Nichols A."/>
            <person name="Cepeda A.J."/>
            <person name="Yan W."/>
            <person name="Fan B."/>
            <person name="Jiang Y."/>
            <person name="Adhikari A."/>
            <person name="Zheng C.-J."/>
            <person name="Schuster L."/>
            <person name="Cowan T.M."/>
            <person name="Smanski M.J."/>
            <person name="Chevrette M.G."/>
            <person name="De Carvalho L.P.S."/>
            <person name="Shen B."/>
        </authorList>
    </citation>
    <scope>NUCLEOTIDE SEQUENCE [LARGE SCALE GENOMIC DNA]</scope>
    <source>
        <strain evidence="3 4">NPDC048320</strain>
    </source>
</reference>
<organism evidence="3 4">
    <name type="scientific">Streptomyces cinerochromogenes</name>
    <dbReference type="NCBI Taxonomy" id="66422"/>
    <lineage>
        <taxon>Bacteria</taxon>
        <taxon>Bacillati</taxon>
        <taxon>Actinomycetota</taxon>
        <taxon>Actinomycetes</taxon>
        <taxon>Kitasatosporales</taxon>
        <taxon>Streptomycetaceae</taxon>
        <taxon>Streptomyces</taxon>
    </lineage>
</organism>
<evidence type="ECO:0000256" key="2">
    <source>
        <dbReference type="SAM" id="Phobius"/>
    </source>
</evidence>
<keyword evidence="1" id="KW-0175">Coiled coil</keyword>
<dbReference type="Proteomes" id="UP001604267">
    <property type="component" value="Unassembled WGS sequence"/>
</dbReference>
<keyword evidence="2" id="KW-1133">Transmembrane helix</keyword>
<gene>
    <name evidence="3" type="ORF">ACGFZB_18460</name>
</gene>